<sequence length="156" mass="17956">MTLYQKLAEVEGKMAEVEVKLGNPQRKHLLVRHQIFNQSTRVLDITDTLILPKPYITFVSPKLAAIPIAIEGAEKMISLYITDIQVEIPRTFPRSLFEPPNNIRPLFILEPPVSNNQVVYTNPTTKEISGAGFYKMMMLMDNDPTLWKFILRKEKK</sequence>
<comment type="caution">
    <text evidence="1">The sequence shown here is derived from an EMBL/GenBank/DDBJ whole genome shotgun (WGS) entry which is preliminary data.</text>
</comment>
<evidence type="ECO:0000313" key="2">
    <source>
        <dbReference type="Proteomes" id="UP000658514"/>
    </source>
</evidence>
<proteinExistence type="predicted"/>
<dbReference type="Proteomes" id="UP000658514">
    <property type="component" value="Unassembled WGS sequence"/>
</dbReference>
<accession>A0ABR8A9F1</accession>
<protein>
    <submittedName>
        <fullName evidence="1">Uncharacterized protein</fullName>
    </submittedName>
</protein>
<keyword evidence="2" id="KW-1185">Reference proteome</keyword>
<dbReference type="RefSeq" id="WP_190548545.1">
    <property type="nucleotide sequence ID" value="NZ_CAWPNO010000050.1"/>
</dbReference>
<name>A0ABR8A9F1_9CYAN</name>
<dbReference type="EMBL" id="JACJQH010000019">
    <property type="protein sequence ID" value="MBD2196610.1"/>
    <property type="molecule type" value="Genomic_DNA"/>
</dbReference>
<evidence type="ECO:0000313" key="1">
    <source>
        <dbReference type="EMBL" id="MBD2196610.1"/>
    </source>
</evidence>
<gene>
    <name evidence="1" type="ORF">H6G24_14055</name>
</gene>
<reference evidence="1 2" key="1">
    <citation type="journal article" date="2020" name="ISME J.">
        <title>Comparative genomics reveals insights into cyanobacterial evolution and habitat adaptation.</title>
        <authorList>
            <person name="Chen M.Y."/>
            <person name="Teng W.K."/>
            <person name="Zhao L."/>
            <person name="Hu C.X."/>
            <person name="Zhou Y.K."/>
            <person name="Han B.P."/>
            <person name="Song L.R."/>
            <person name="Shu W.S."/>
        </authorList>
    </citation>
    <scope>NUCLEOTIDE SEQUENCE [LARGE SCALE GENOMIC DNA]</scope>
    <source>
        <strain evidence="1 2">FACHB-288</strain>
    </source>
</reference>
<organism evidence="1 2">
    <name type="scientific">Calothrix parietina FACHB-288</name>
    <dbReference type="NCBI Taxonomy" id="2692896"/>
    <lineage>
        <taxon>Bacteria</taxon>
        <taxon>Bacillati</taxon>
        <taxon>Cyanobacteriota</taxon>
        <taxon>Cyanophyceae</taxon>
        <taxon>Nostocales</taxon>
        <taxon>Calotrichaceae</taxon>
        <taxon>Calothrix</taxon>
    </lineage>
</organism>